<dbReference type="InParanoid" id="G5B895"/>
<sequence length="285" mass="33083">MSDEYLWFKGTPFPSAYIKSETIQKVHDKIVFKDEDVLAVTYPKSGSTWVAVILALINSKGDPKWIQTVPILEQSPLIESEPGYELINGKERPQVIRSHLPFHLSPKSLFSSKVKVIYVIRNPRDVLVSGFYFWNAIKGAKTAKSLEQYFEWFIQGYVPWGSWFEHVRGWMSMRERENFFVLSYEELQKDIRGTTQKICQFLGKSLEPEALDLVAKYSSFQSMKENKMSNFSMLHHVILDPDFLLTRKGISGDWKNHFTVAQAEAFDKVYQEKMLGFPSGLFPWE</sequence>
<organism evidence="9 10">
    <name type="scientific">Heterocephalus glaber</name>
    <name type="common">Naked mole rat</name>
    <dbReference type="NCBI Taxonomy" id="10181"/>
    <lineage>
        <taxon>Eukaryota</taxon>
        <taxon>Metazoa</taxon>
        <taxon>Chordata</taxon>
        <taxon>Craniata</taxon>
        <taxon>Vertebrata</taxon>
        <taxon>Euteleostomi</taxon>
        <taxon>Mammalia</taxon>
        <taxon>Eutheria</taxon>
        <taxon>Euarchontoglires</taxon>
        <taxon>Glires</taxon>
        <taxon>Rodentia</taxon>
        <taxon>Hystricomorpha</taxon>
        <taxon>Bathyergidae</taxon>
        <taxon>Heterocephalus</taxon>
    </lineage>
</organism>
<name>G5B895_HETGA</name>
<dbReference type="OrthoDB" id="205623at2759"/>
<dbReference type="STRING" id="10181.G5B895"/>
<dbReference type="KEGG" id="hgl:101704327"/>
<evidence type="ECO:0000256" key="5">
    <source>
        <dbReference type="ARBA" id="ARBA00022679"/>
    </source>
</evidence>
<evidence type="ECO:0000256" key="3">
    <source>
        <dbReference type="ARBA" id="ARBA00011738"/>
    </source>
</evidence>
<dbReference type="Bgee" id="ENSHGLG00000018150">
    <property type="expression patterns" value="Expressed in adult mammalian kidney and 3 other cell types or tissues"/>
</dbReference>
<reference evidence="9 10" key="1">
    <citation type="journal article" date="2011" name="Nature">
        <title>Genome sequencing reveals insights into physiology and longevity of the naked mole rat.</title>
        <authorList>
            <person name="Kim E.B."/>
            <person name="Fang X."/>
            <person name="Fushan A.A."/>
            <person name="Huang Z."/>
            <person name="Lobanov A.V."/>
            <person name="Han L."/>
            <person name="Marino S.M."/>
            <person name="Sun X."/>
            <person name="Turanov A.A."/>
            <person name="Yang P."/>
            <person name="Yim S.H."/>
            <person name="Zhao X."/>
            <person name="Kasaikina M.V."/>
            <person name="Stoletzki N."/>
            <person name="Peng C."/>
            <person name="Polak P."/>
            <person name="Xiong Z."/>
            <person name="Kiezun A."/>
            <person name="Zhu Y."/>
            <person name="Chen Y."/>
            <person name="Kryukov G.V."/>
            <person name="Zhang Q."/>
            <person name="Peshkin L."/>
            <person name="Yang L."/>
            <person name="Bronson R.T."/>
            <person name="Buffenstein R."/>
            <person name="Wang B."/>
            <person name="Han C."/>
            <person name="Li Q."/>
            <person name="Chen L."/>
            <person name="Zhao W."/>
            <person name="Sunyaev S.R."/>
            <person name="Park T.J."/>
            <person name="Zhang G."/>
            <person name="Wang J."/>
            <person name="Gladyshev V.N."/>
        </authorList>
    </citation>
    <scope>NUCLEOTIDE SEQUENCE [LARGE SCALE GENOMIC DNA]</scope>
</reference>
<dbReference type="Proteomes" id="UP000006813">
    <property type="component" value="Unassembled WGS sequence"/>
</dbReference>
<evidence type="ECO:0000256" key="7">
    <source>
        <dbReference type="RuleBase" id="RU361155"/>
    </source>
</evidence>
<dbReference type="eggNOG" id="KOG1584">
    <property type="taxonomic scope" value="Eukaryota"/>
</dbReference>
<evidence type="ECO:0000256" key="6">
    <source>
        <dbReference type="ARBA" id="ARBA00023098"/>
    </source>
</evidence>
<keyword evidence="11" id="KW-1185">Reference proteome</keyword>
<dbReference type="Gene3D" id="3.40.50.300">
    <property type="entry name" value="P-loop containing nucleotide triphosphate hydrolases"/>
    <property type="match status" value="1"/>
</dbReference>
<dbReference type="AlphaFoldDB" id="G5B895"/>
<dbReference type="FunFam" id="3.40.50.300:FF:000433">
    <property type="entry name" value="Estrogen sulfotransferase"/>
    <property type="match status" value="1"/>
</dbReference>
<evidence type="ECO:0000256" key="2">
    <source>
        <dbReference type="ARBA" id="ARBA00005771"/>
    </source>
</evidence>
<comment type="subcellular location">
    <subcellularLocation>
        <location evidence="1">Cytoplasm</location>
    </subcellularLocation>
</comment>
<proteinExistence type="inferred from homology"/>
<dbReference type="Proteomes" id="UP000694906">
    <property type="component" value="Unplaced"/>
</dbReference>
<keyword evidence="5 7" id="KW-0808">Transferase</keyword>
<protein>
    <recommendedName>
        <fullName evidence="7">Sulfotransferase</fullName>
        <ecNumber evidence="7">2.8.2.-</ecNumber>
    </recommendedName>
</protein>
<evidence type="ECO:0000313" key="11">
    <source>
        <dbReference type="Proteomes" id="UP000694906"/>
    </source>
</evidence>
<dbReference type="GO" id="GO:0005737">
    <property type="term" value="C:cytoplasm"/>
    <property type="evidence" value="ECO:0007669"/>
    <property type="project" value="UniProtKB-SubCell"/>
</dbReference>
<keyword evidence="4" id="KW-0963">Cytoplasm</keyword>
<evidence type="ECO:0000256" key="4">
    <source>
        <dbReference type="ARBA" id="ARBA00022490"/>
    </source>
</evidence>
<evidence type="ECO:0000313" key="12">
    <source>
        <dbReference type="RefSeq" id="XP_004867090.1"/>
    </source>
</evidence>
<reference evidence="12 13" key="2">
    <citation type="submission" date="2025-04" db="UniProtKB">
        <authorList>
            <consortium name="RefSeq"/>
        </authorList>
    </citation>
    <scope>IDENTIFICATION</scope>
</reference>
<dbReference type="RefSeq" id="XP_004867090.1">
    <property type="nucleotide sequence ID" value="XM_004867033.3"/>
</dbReference>
<dbReference type="SUPFAM" id="SSF52540">
    <property type="entry name" value="P-loop containing nucleoside triphosphate hydrolases"/>
    <property type="match status" value="1"/>
</dbReference>
<evidence type="ECO:0000313" key="10">
    <source>
        <dbReference type="Proteomes" id="UP000006813"/>
    </source>
</evidence>
<dbReference type="GO" id="GO:0006629">
    <property type="term" value="P:lipid metabolic process"/>
    <property type="evidence" value="ECO:0007669"/>
    <property type="project" value="UniProtKB-KW"/>
</dbReference>
<evidence type="ECO:0000313" key="9">
    <source>
        <dbReference type="EMBL" id="EHB05498.1"/>
    </source>
</evidence>
<evidence type="ECO:0000259" key="8">
    <source>
        <dbReference type="Pfam" id="PF00685"/>
    </source>
</evidence>
<evidence type="ECO:0000256" key="1">
    <source>
        <dbReference type="ARBA" id="ARBA00004496"/>
    </source>
</evidence>
<dbReference type="GO" id="GO:0008146">
    <property type="term" value="F:sulfotransferase activity"/>
    <property type="evidence" value="ECO:0007669"/>
    <property type="project" value="InterPro"/>
</dbReference>
<dbReference type="PANTHER" id="PTHR11783">
    <property type="entry name" value="SULFOTRANSFERASE SULT"/>
    <property type="match status" value="1"/>
</dbReference>
<dbReference type="InterPro" id="IPR027417">
    <property type="entry name" value="P-loop_NTPase"/>
</dbReference>
<dbReference type="GeneID" id="101704327"/>
<gene>
    <name evidence="12 13 14" type="primary">LOC101704327</name>
    <name evidence="9" type="ORF">GW7_05341</name>
</gene>
<dbReference type="RefSeq" id="XP_012921622.1">
    <property type="nucleotide sequence ID" value="XM_013066168.2"/>
</dbReference>
<dbReference type="EMBL" id="JH168923">
    <property type="protein sequence ID" value="EHB05498.1"/>
    <property type="molecule type" value="Genomic_DNA"/>
</dbReference>
<keyword evidence="6" id="KW-0443">Lipid metabolism</keyword>
<evidence type="ECO:0000313" key="13">
    <source>
        <dbReference type="RefSeq" id="XP_012921622.1"/>
    </source>
</evidence>
<comment type="subunit">
    <text evidence="3">Homodimer.</text>
</comment>
<evidence type="ECO:0000313" key="14">
    <source>
        <dbReference type="RefSeq" id="XP_012921623.1"/>
    </source>
</evidence>
<feature type="domain" description="Sulfotransferase" evidence="8">
    <location>
        <begin position="34"/>
        <end position="277"/>
    </location>
</feature>
<accession>G5B895</accession>
<dbReference type="EC" id="2.8.2.-" evidence="7"/>
<dbReference type="InterPro" id="IPR000863">
    <property type="entry name" value="Sulfotransferase_dom"/>
</dbReference>
<comment type="similarity">
    <text evidence="2 7">Belongs to the sulfotransferase 1 family.</text>
</comment>
<dbReference type="Pfam" id="PF00685">
    <property type="entry name" value="Sulfotransfer_1"/>
    <property type="match status" value="1"/>
</dbReference>
<dbReference type="RefSeq" id="XP_012921623.1">
    <property type="nucleotide sequence ID" value="XM_013066169.2"/>
</dbReference>